<dbReference type="Proteomes" id="UP001597042">
    <property type="component" value="Unassembled WGS sequence"/>
</dbReference>
<dbReference type="EMBL" id="JBHTIM010000001">
    <property type="protein sequence ID" value="MFD0782078.1"/>
    <property type="molecule type" value="Genomic_DNA"/>
</dbReference>
<evidence type="ECO:0000313" key="1">
    <source>
        <dbReference type="EMBL" id="MFD0782078.1"/>
    </source>
</evidence>
<name>A0ABW2ZU01_9MICO</name>
<sequence length="466" mass="45774">MSDRRFFRIATTSTRLLIGTVVSVGAVIAVATAVTIPWPTLTREPVSVAAIPEPADTILTCDGGIVATGRDLLSPGSLQLAAPQTITAATAPESSAPLQSVLAAPDLLAEEGPVVVSAPPEAGVRTDVGAAGSVSVASDDLAGFAASACRPALMESWLMTGSASTGAADLVLVSNPGTVPATVQLTVYGAAGEEHPPGGTDLVVAAGTQRIVPLAGLASGEASPVVRVSASGAPVHASIQSSLTRVLEPGGLDQAGAVPAVGEITRIVGVTVPVAVEGTGTVVRLLAPSADTEATVTVRSVGGGDVGEPITVPLLAAVPGQAGISDLAPGQYIVEVTADIPLVAAAWQTTGFGAGSDFAWHLPAASVPIPTLFAVPDGPPATLVVNNPSTDVASVTITDEFGGYVGAIDLAAGESASIQVANDAVYLLDSGGVAVEAAVALAADGALGAFTVWSADAAAPPIVVYP</sequence>
<keyword evidence="2" id="KW-1185">Reference proteome</keyword>
<gene>
    <name evidence="1" type="ORF">ACFQZV_12315</name>
</gene>
<organism evidence="1 2">
    <name type="scientific">Microbacterium koreense</name>
    <dbReference type="NCBI Taxonomy" id="323761"/>
    <lineage>
        <taxon>Bacteria</taxon>
        <taxon>Bacillati</taxon>
        <taxon>Actinomycetota</taxon>
        <taxon>Actinomycetes</taxon>
        <taxon>Micrococcales</taxon>
        <taxon>Microbacteriaceae</taxon>
        <taxon>Microbacterium</taxon>
    </lineage>
</organism>
<evidence type="ECO:0000313" key="2">
    <source>
        <dbReference type="Proteomes" id="UP001597042"/>
    </source>
</evidence>
<dbReference type="InterPro" id="IPR043777">
    <property type="entry name" value="DUF5719"/>
</dbReference>
<dbReference type="RefSeq" id="WP_378753342.1">
    <property type="nucleotide sequence ID" value="NZ_JBHSSV010000015.1"/>
</dbReference>
<proteinExistence type="predicted"/>
<protein>
    <submittedName>
        <fullName evidence="1">DUF5719 family protein</fullName>
    </submittedName>
</protein>
<dbReference type="Pfam" id="PF18986">
    <property type="entry name" value="DUF5719"/>
    <property type="match status" value="1"/>
</dbReference>
<accession>A0ABW2ZU01</accession>
<reference evidence="2" key="1">
    <citation type="journal article" date="2019" name="Int. J. Syst. Evol. Microbiol.">
        <title>The Global Catalogue of Microorganisms (GCM) 10K type strain sequencing project: providing services to taxonomists for standard genome sequencing and annotation.</title>
        <authorList>
            <consortium name="The Broad Institute Genomics Platform"/>
            <consortium name="The Broad Institute Genome Sequencing Center for Infectious Disease"/>
            <person name="Wu L."/>
            <person name="Ma J."/>
        </authorList>
    </citation>
    <scope>NUCLEOTIDE SEQUENCE [LARGE SCALE GENOMIC DNA]</scope>
    <source>
        <strain evidence="2">CCUG 50754</strain>
    </source>
</reference>
<comment type="caution">
    <text evidence="1">The sequence shown here is derived from an EMBL/GenBank/DDBJ whole genome shotgun (WGS) entry which is preliminary data.</text>
</comment>